<accession>A0ACC2RDH3</accession>
<protein>
    <submittedName>
        <fullName evidence="1">Uncharacterized protein</fullName>
    </submittedName>
</protein>
<evidence type="ECO:0000313" key="1">
    <source>
        <dbReference type="EMBL" id="KAJ9048122.1"/>
    </source>
</evidence>
<name>A0ACC2RDH3_9FUNG</name>
<organism evidence="1 2">
    <name type="scientific">Entomophthora muscae</name>
    <dbReference type="NCBI Taxonomy" id="34485"/>
    <lineage>
        <taxon>Eukaryota</taxon>
        <taxon>Fungi</taxon>
        <taxon>Fungi incertae sedis</taxon>
        <taxon>Zoopagomycota</taxon>
        <taxon>Entomophthoromycotina</taxon>
        <taxon>Entomophthoromycetes</taxon>
        <taxon>Entomophthorales</taxon>
        <taxon>Entomophthoraceae</taxon>
        <taxon>Entomophthora</taxon>
    </lineage>
</organism>
<sequence>MKWLLLATVAAKVSWFPLPDGFDQSKPDEILPLIQRDAEAKREEIPFQAVYVFGDSCCDTGNQFAQSKQTMPNPKFYWRGRFSNGPIWPDYLQVQNNVNMINYAHGGATINSANFNHGDDVPDFERQFVSFKNSQRLPGPKQVALIDFVGNDLLGKQVSAAGVAADMERVMQRMVDETDLRNFLVMLTPVEDYHRLGFNYAIKAMVERFTVKNRPLNVHAYSLPLMDFYTRLRTTVPPRLKYWKSGSCFNQFTGLMCPDPGNHFKYDLYHIGTLANHATANYIASEIRARWNP</sequence>
<dbReference type="Proteomes" id="UP001165960">
    <property type="component" value="Unassembled WGS sequence"/>
</dbReference>
<reference evidence="1" key="1">
    <citation type="submission" date="2022-04" db="EMBL/GenBank/DDBJ databases">
        <title>Genome of the entomopathogenic fungus Entomophthora muscae.</title>
        <authorList>
            <person name="Elya C."/>
            <person name="Lovett B.R."/>
            <person name="Lee E."/>
            <person name="Macias A.M."/>
            <person name="Hajek A.E."/>
            <person name="De Bivort B.L."/>
            <person name="Kasson M.T."/>
            <person name="De Fine Licht H.H."/>
            <person name="Stajich J.E."/>
        </authorList>
    </citation>
    <scope>NUCLEOTIDE SEQUENCE</scope>
    <source>
        <strain evidence="1">Berkeley</strain>
    </source>
</reference>
<gene>
    <name evidence="1" type="ORF">DSO57_1038178</name>
</gene>
<proteinExistence type="predicted"/>
<comment type="caution">
    <text evidence="1">The sequence shown here is derived from an EMBL/GenBank/DDBJ whole genome shotgun (WGS) entry which is preliminary data.</text>
</comment>
<dbReference type="EMBL" id="QTSX02007559">
    <property type="protein sequence ID" value="KAJ9048122.1"/>
    <property type="molecule type" value="Genomic_DNA"/>
</dbReference>
<evidence type="ECO:0000313" key="2">
    <source>
        <dbReference type="Proteomes" id="UP001165960"/>
    </source>
</evidence>
<keyword evidence="2" id="KW-1185">Reference proteome</keyword>